<keyword evidence="2 4" id="KW-0238">DNA-binding</keyword>
<evidence type="ECO:0000259" key="5">
    <source>
        <dbReference type="PROSITE" id="PS51898"/>
    </source>
</evidence>
<dbReference type="GO" id="GO:0006310">
    <property type="term" value="P:DNA recombination"/>
    <property type="evidence" value="ECO:0007669"/>
    <property type="project" value="UniProtKB-KW"/>
</dbReference>
<dbReference type="InterPro" id="IPR050090">
    <property type="entry name" value="Tyrosine_recombinase_XerCD"/>
</dbReference>
<dbReference type="InterPro" id="IPR010998">
    <property type="entry name" value="Integrase_recombinase_N"/>
</dbReference>
<dbReference type="InterPro" id="IPR028259">
    <property type="entry name" value="AP2-like_int_N"/>
</dbReference>
<dbReference type="PATRIC" id="fig|43678.3.peg.520"/>
<dbReference type="AlphaFoldDB" id="A0A163SUY2"/>
<dbReference type="Gene3D" id="1.10.150.130">
    <property type="match status" value="1"/>
</dbReference>
<evidence type="ECO:0000256" key="2">
    <source>
        <dbReference type="ARBA" id="ARBA00023125"/>
    </source>
</evidence>
<keyword evidence="3" id="KW-0233">DNA recombination</keyword>
<feature type="domain" description="Core-binding (CB)" evidence="6">
    <location>
        <begin position="62"/>
        <end position="142"/>
    </location>
</feature>
<dbReference type="Gene3D" id="1.10.443.10">
    <property type="entry name" value="Intergrase catalytic core"/>
    <property type="match status" value="1"/>
</dbReference>
<dbReference type="PANTHER" id="PTHR30349">
    <property type="entry name" value="PHAGE INTEGRASE-RELATED"/>
    <property type="match status" value="1"/>
</dbReference>
<proteinExistence type="inferred from homology"/>
<dbReference type="GO" id="GO:0003677">
    <property type="term" value="F:DNA binding"/>
    <property type="evidence" value="ECO:0007669"/>
    <property type="project" value="UniProtKB-UniRule"/>
</dbReference>
<evidence type="ECO:0000256" key="3">
    <source>
        <dbReference type="ARBA" id="ARBA00023172"/>
    </source>
</evidence>
<dbReference type="InterPro" id="IPR002104">
    <property type="entry name" value="Integrase_catalytic"/>
</dbReference>
<dbReference type="GO" id="GO:0015074">
    <property type="term" value="P:DNA integration"/>
    <property type="evidence" value="ECO:0007669"/>
    <property type="project" value="InterPro"/>
</dbReference>
<organism evidence="7 8">
    <name type="scientific">Oerskovia enterophila</name>
    <dbReference type="NCBI Taxonomy" id="43678"/>
    <lineage>
        <taxon>Bacteria</taxon>
        <taxon>Bacillati</taxon>
        <taxon>Actinomycetota</taxon>
        <taxon>Actinomycetes</taxon>
        <taxon>Micrococcales</taxon>
        <taxon>Cellulomonadaceae</taxon>
        <taxon>Oerskovia</taxon>
    </lineage>
</organism>
<accession>A0A163SUY2</accession>
<dbReference type="Pfam" id="PF14657">
    <property type="entry name" value="Arm-DNA-bind_4"/>
    <property type="match status" value="1"/>
</dbReference>
<dbReference type="CDD" id="cd01189">
    <property type="entry name" value="INT_ICEBs1_C_like"/>
    <property type="match status" value="1"/>
</dbReference>
<comment type="similarity">
    <text evidence="1">Belongs to the 'phage' integrase family.</text>
</comment>
<dbReference type="PANTHER" id="PTHR30349:SF64">
    <property type="entry name" value="PROPHAGE INTEGRASE INTD-RELATED"/>
    <property type="match status" value="1"/>
</dbReference>
<evidence type="ECO:0000259" key="6">
    <source>
        <dbReference type="PROSITE" id="PS51900"/>
    </source>
</evidence>
<protein>
    <submittedName>
        <fullName evidence="7">Transposase from transposon Tn916</fullName>
    </submittedName>
</protein>
<dbReference type="SUPFAM" id="SSF56349">
    <property type="entry name" value="DNA breaking-rejoining enzymes"/>
    <property type="match status" value="1"/>
</dbReference>
<dbReference type="PROSITE" id="PS51898">
    <property type="entry name" value="TYR_RECOMBINASE"/>
    <property type="match status" value="1"/>
</dbReference>
<evidence type="ECO:0000313" key="8">
    <source>
        <dbReference type="Proteomes" id="UP000076447"/>
    </source>
</evidence>
<dbReference type="STRING" id="43678.OJAG_04880"/>
<dbReference type="RefSeq" id="WP_068706990.1">
    <property type="nucleotide sequence ID" value="NZ_LRIE01000041.1"/>
</dbReference>
<evidence type="ECO:0000256" key="1">
    <source>
        <dbReference type="ARBA" id="ARBA00008857"/>
    </source>
</evidence>
<dbReference type="OrthoDB" id="1822491at2"/>
<dbReference type="Pfam" id="PF00589">
    <property type="entry name" value="Phage_integrase"/>
    <property type="match status" value="1"/>
</dbReference>
<dbReference type="Proteomes" id="UP000076447">
    <property type="component" value="Unassembled WGS sequence"/>
</dbReference>
<sequence length="361" mass="39750">MATVEAYETTAGRRYMVRYRTPERKQTKKRGFKTKRSAEAFASSLEVSMLRGEFIDPAAARSTVLELGGAWLQRQTHLKPSTARAIESSWRLHVTPRWGSVPVAEIRRTAVQTWVSELSAAYSPTTVARAHGALASLLDDAVDDRRILTNPARGVNLPRKVRREHTYLDHQQVAALAAAAGRHETLVLVFAYCGLRWGEAAGLRVRDLDMLRHRLRVNQNAVEVGSDIVIGTPKTHERRSVPFPAFLSMRLAAACEGKGRDDVVFHGDRGDYLKRSKSGTGWFWRAARDAGIDDHLTPHDLRHTAASLAVSAGANVKAVQRMLGHASASMTLDVYADLFDNDLDGVAVALESARLRAVSPG</sequence>
<dbReference type="InterPro" id="IPR044068">
    <property type="entry name" value="CB"/>
</dbReference>
<dbReference type="InterPro" id="IPR011010">
    <property type="entry name" value="DNA_brk_join_enz"/>
</dbReference>
<evidence type="ECO:0000256" key="4">
    <source>
        <dbReference type="PROSITE-ProRule" id="PRU01248"/>
    </source>
</evidence>
<dbReference type="PROSITE" id="PS51900">
    <property type="entry name" value="CB"/>
    <property type="match status" value="1"/>
</dbReference>
<feature type="domain" description="Tyr recombinase" evidence="5">
    <location>
        <begin position="163"/>
        <end position="348"/>
    </location>
</feature>
<dbReference type="InterPro" id="IPR013762">
    <property type="entry name" value="Integrase-like_cat_sf"/>
</dbReference>
<comment type="caution">
    <text evidence="7">The sequence shown here is derived from an EMBL/GenBank/DDBJ whole genome shotgun (WGS) entry which is preliminary data.</text>
</comment>
<reference evidence="7 8" key="1">
    <citation type="submission" date="2016-01" db="EMBL/GenBank/DDBJ databases">
        <title>Genome sequence of Oerskovia enterophila VJag, an agar and cellulose degrading bacterium.</title>
        <authorList>
            <person name="Poehlein A."/>
            <person name="Jag V."/>
            <person name="Bengelsdorf F."/>
            <person name="Duerre P."/>
            <person name="Daniel R."/>
        </authorList>
    </citation>
    <scope>NUCLEOTIDE SEQUENCE [LARGE SCALE GENOMIC DNA]</scope>
    <source>
        <strain evidence="7 8">VJag</strain>
    </source>
</reference>
<dbReference type="EMBL" id="LRIE01000041">
    <property type="protein sequence ID" value="KZM36786.1"/>
    <property type="molecule type" value="Genomic_DNA"/>
</dbReference>
<gene>
    <name evidence="7" type="ORF">OJAG_04880</name>
</gene>
<name>A0A163SUY2_9CELL</name>
<evidence type="ECO:0000313" key="7">
    <source>
        <dbReference type="EMBL" id="KZM36786.1"/>
    </source>
</evidence>